<name>A0A1E4SD58_9ASCO</name>
<dbReference type="InterPro" id="IPR024554">
    <property type="entry name" value="LEC1-like_C"/>
</dbReference>
<dbReference type="InterPro" id="IPR036871">
    <property type="entry name" value="PX_dom_sf"/>
</dbReference>
<dbReference type="Proteomes" id="UP000094285">
    <property type="component" value="Unassembled WGS sequence"/>
</dbReference>
<dbReference type="PANTHER" id="PTHR47185:SF1">
    <property type="entry name" value="PX DOMAIN-CONTAINING PROTEIN YPR097W"/>
    <property type="match status" value="1"/>
</dbReference>
<dbReference type="InterPro" id="IPR001683">
    <property type="entry name" value="PX_dom"/>
</dbReference>
<dbReference type="GeneID" id="30982164"/>
<dbReference type="RefSeq" id="XP_020062444.1">
    <property type="nucleotide sequence ID" value="XM_020208027.1"/>
</dbReference>
<dbReference type="STRING" id="984487.A0A1E4SD58"/>
<dbReference type="Gene3D" id="3.30.1520.10">
    <property type="entry name" value="Phox-like domain"/>
    <property type="match status" value="1"/>
</dbReference>
<evidence type="ECO:0000313" key="3">
    <source>
        <dbReference type="Proteomes" id="UP000094285"/>
    </source>
</evidence>
<accession>A0A1E4SD58</accession>
<dbReference type="PROSITE" id="PS50195">
    <property type="entry name" value="PX"/>
    <property type="match status" value="1"/>
</dbReference>
<proteinExistence type="predicted"/>
<dbReference type="SUPFAM" id="SSF64268">
    <property type="entry name" value="PX domain"/>
    <property type="match status" value="1"/>
</dbReference>
<gene>
    <name evidence="2" type="ORF">CANTADRAFT_27195</name>
</gene>
<dbReference type="InterPro" id="IPR024555">
    <property type="entry name" value="PX-associated"/>
</dbReference>
<evidence type="ECO:0000313" key="2">
    <source>
        <dbReference type="EMBL" id="ODV77322.1"/>
    </source>
</evidence>
<reference evidence="3" key="1">
    <citation type="submission" date="2016-05" db="EMBL/GenBank/DDBJ databases">
        <title>Comparative genomics of biotechnologically important yeasts.</title>
        <authorList>
            <consortium name="DOE Joint Genome Institute"/>
            <person name="Riley R."/>
            <person name="Haridas S."/>
            <person name="Wolfe K.H."/>
            <person name="Lopes M.R."/>
            <person name="Hittinger C.T."/>
            <person name="Goker M."/>
            <person name="Salamov A."/>
            <person name="Wisecaver J."/>
            <person name="Long T.M."/>
            <person name="Aerts A.L."/>
            <person name="Barry K."/>
            <person name="Choi C."/>
            <person name="Clum A."/>
            <person name="Coughlan A.Y."/>
            <person name="Deshpande S."/>
            <person name="Douglass A.P."/>
            <person name="Hanson S.J."/>
            <person name="Klenk H.-P."/>
            <person name="Labutti K."/>
            <person name="Lapidus A."/>
            <person name="Lindquist E."/>
            <person name="Lipzen A."/>
            <person name="Meier-Kolthoff J.P."/>
            <person name="Ohm R.A."/>
            <person name="Otillar R.P."/>
            <person name="Pangilinan J."/>
            <person name="Peng Y."/>
            <person name="Rokas A."/>
            <person name="Rosa C.A."/>
            <person name="Scheuner C."/>
            <person name="Sibirny A.A."/>
            <person name="Slot J.C."/>
            <person name="Stielow J.B."/>
            <person name="Sun H."/>
            <person name="Kurtzman C.P."/>
            <person name="Blackwell M."/>
            <person name="Grigoriev I.V."/>
            <person name="Jeffries T.W."/>
        </authorList>
    </citation>
    <scope>NUCLEOTIDE SEQUENCE [LARGE SCALE GENOMIC DNA]</scope>
    <source>
        <strain evidence="3">NRRL Y-17324</strain>
    </source>
</reference>
<dbReference type="CDD" id="cd06869">
    <property type="entry name" value="PX_UP2_fungi"/>
    <property type="match status" value="1"/>
</dbReference>
<dbReference type="EMBL" id="KV453915">
    <property type="protein sequence ID" value="ODV77322.1"/>
    <property type="molecule type" value="Genomic_DNA"/>
</dbReference>
<dbReference type="OrthoDB" id="2117459at2759"/>
<organism evidence="2 3">
    <name type="scientific">Suhomyces tanzawaensis NRRL Y-17324</name>
    <dbReference type="NCBI Taxonomy" id="984487"/>
    <lineage>
        <taxon>Eukaryota</taxon>
        <taxon>Fungi</taxon>
        <taxon>Dikarya</taxon>
        <taxon>Ascomycota</taxon>
        <taxon>Saccharomycotina</taxon>
        <taxon>Pichiomycetes</taxon>
        <taxon>Debaryomycetaceae</taxon>
        <taxon>Suhomyces</taxon>
    </lineage>
</organism>
<dbReference type="InterPro" id="IPR047168">
    <property type="entry name" value="LEC1-like"/>
</dbReference>
<dbReference type="PANTHER" id="PTHR47185">
    <property type="entry name" value="PX DOMAIN-CONTAINING PROTEIN YPR097W"/>
    <property type="match status" value="1"/>
</dbReference>
<keyword evidence="3" id="KW-1185">Reference proteome</keyword>
<sequence length="944" mass="110643">MSRAQNHDEDIIKLLTPTQEHFLKKYILENRLSDELHQLNRPDFCEYLGFPFKSENGKDAKDQLPLLSFFFNNFLTTFPFITNNSKEDQLAFWQDTVQPFVESFNQKHISSSEDRQENVTKRRQVNKKFLSGLLLFYNSVIITEQDLTYLKESHLKASDTGKLDKITGKNDNTPIISSDLDDFHNMSFSNDTAINIVAVRHINKPNTTTGNSSDSSESSVNASWNPFKRFVSAPEKPRHHYEFVIQIVTRTEITNRKYSYERHYISRPYHEFKNFEKQLKKAFPGIISTEGLVLPHKAKHDKGLTEELNINRRSFESEKSEFSLLSGDSDSKLAREKLRMSLRGYLISLTKFPEIVHSPEFKRFMADSHKSFQDLTSQDLADYAIRVEHEQHILKTQLEFQQQITKVIMQLTKDFDSFKENLIKEPGTITEIFNDIGKSGNIKEMSPLLRTFNEWCKLEVAATLYQIFLGQDNSNEWLNKCKKFHFIFPYSMVYGILRFTNPVKITSRIIDLLLLNFPKFSFPSWGSSNEEAELQQKSGGARNLLSMIFIMLLNEDLSGFEKELTILKDEKIDPKFDPFLEKIRSYVDSPYHITSEIKGESIENGEDLLITILKTSLILPVFNDSESTSLLSQVIESFKAYDSLEKEKDLDKSELYLNLKQYWQIQIRSKDKDLFKQLWQEPELTKLIKNFLTIFYQPLMKVFAKSDMHIVFKSFQKFMDDLLKELTQLSKEEMYFLSAIEIFDKLKSLLDNHEDVMWNFIHNVYIKDDQHIFLKLFKWIEEFLVLIRLKFEDESKVKLHMSTQGLGIDNELFMKQLNSRANKVVEKRRLFKEYMEKKSKESMESTQGKLDKQWDDVNNEMFEEVDVTQFGVGSADMDDFNYLHVEDDFNEGADTLERELKRKLFNLERELENFGTSELDKLDIALKPELSTLLKNIPTGLKNN</sequence>
<dbReference type="GO" id="GO:0035091">
    <property type="term" value="F:phosphatidylinositol binding"/>
    <property type="evidence" value="ECO:0007669"/>
    <property type="project" value="InterPro"/>
</dbReference>
<dbReference type="AlphaFoldDB" id="A0A1E4SD58"/>
<dbReference type="Pfam" id="PF00787">
    <property type="entry name" value="PX"/>
    <property type="match status" value="1"/>
</dbReference>
<dbReference type="Pfam" id="PF12828">
    <property type="entry name" value="PXB"/>
    <property type="match status" value="1"/>
</dbReference>
<feature type="domain" description="PX" evidence="1">
    <location>
        <begin position="221"/>
        <end position="372"/>
    </location>
</feature>
<protein>
    <recommendedName>
        <fullName evidence="1">PX domain-containing protein</fullName>
    </recommendedName>
</protein>
<dbReference type="Pfam" id="PF12825">
    <property type="entry name" value="DUF3818"/>
    <property type="match status" value="1"/>
</dbReference>
<evidence type="ECO:0000259" key="1">
    <source>
        <dbReference type="PROSITE" id="PS50195"/>
    </source>
</evidence>